<proteinExistence type="predicted"/>
<evidence type="ECO:0000313" key="1">
    <source>
        <dbReference type="EMBL" id="KAJ8340034.1"/>
    </source>
</evidence>
<comment type="caution">
    <text evidence="1">The sequence shown here is derived from an EMBL/GenBank/DDBJ whole genome shotgun (WGS) entry which is preliminary data.</text>
</comment>
<gene>
    <name evidence="1" type="ORF">SKAU_G00346670</name>
</gene>
<dbReference type="Proteomes" id="UP001152622">
    <property type="component" value="Chromosome 16"/>
</dbReference>
<accession>A0A9Q1IHT4</accession>
<evidence type="ECO:0000313" key="2">
    <source>
        <dbReference type="Proteomes" id="UP001152622"/>
    </source>
</evidence>
<reference evidence="1" key="1">
    <citation type="journal article" date="2023" name="Science">
        <title>Genome structures resolve the early diversification of teleost fishes.</title>
        <authorList>
            <person name="Parey E."/>
            <person name="Louis A."/>
            <person name="Montfort J."/>
            <person name="Bouchez O."/>
            <person name="Roques C."/>
            <person name="Iampietro C."/>
            <person name="Lluch J."/>
            <person name="Castinel A."/>
            <person name="Donnadieu C."/>
            <person name="Desvignes T."/>
            <person name="Floi Bucao C."/>
            <person name="Jouanno E."/>
            <person name="Wen M."/>
            <person name="Mejri S."/>
            <person name="Dirks R."/>
            <person name="Jansen H."/>
            <person name="Henkel C."/>
            <person name="Chen W.J."/>
            <person name="Zahm M."/>
            <person name="Cabau C."/>
            <person name="Klopp C."/>
            <person name="Thompson A.W."/>
            <person name="Robinson-Rechavi M."/>
            <person name="Braasch I."/>
            <person name="Lecointre G."/>
            <person name="Bobe J."/>
            <person name="Postlethwait J.H."/>
            <person name="Berthelot C."/>
            <person name="Roest Crollius H."/>
            <person name="Guiguen Y."/>
        </authorList>
    </citation>
    <scope>NUCLEOTIDE SEQUENCE</scope>
    <source>
        <strain evidence="1">WJC10195</strain>
    </source>
</reference>
<keyword evidence="2" id="KW-1185">Reference proteome</keyword>
<organism evidence="1 2">
    <name type="scientific">Synaphobranchus kaupii</name>
    <name type="common">Kaup's arrowtooth eel</name>
    <dbReference type="NCBI Taxonomy" id="118154"/>
    <lineage>
        <taxon>Eukaryota</taxon>
        <taxon>Metazoa</taxon>
        <taxon>Chordata</taxon>
        <taxon>Craniata</taxon>
        <taxon>Vertebrata</taxon>
        <taxon>Euteleostomi</taxon>
        <taxon>Actinopterygii</taxon>
        <taxon>Neopterygii</taxon>
        <taxon>Teleostei</taxon>
        <taxon>Anguilliformes</taxon>
        <taxon>Synaphobranchidae</taxon>
        <taxon>Synaphobranchus</taxon>
    </lineage>
</organism>
<protein>
    <submittedName>
        <fullName evidence="1">Uncharacterized protein</fullName>
    </submittedName>
</protein>
<dbReference type="EMBL" id="JAINUF010000016">
    <property type="protein sequence ID" value="KAJ8340034.1"/>
    <property type="molecule type" value="Genomic_DNA"/>
</dbReference>
<sequence length="168" mass="19414">MGIAWTDPCPNAAPISARVCWANCRRSCTNCKLTRAPTSARARPARSGASERPIAMQATGNRLTPSKAVYSHLPHRSVFLLEKSSMHVELACLIDFRENRDCIPLLFSFLFFLPYPPPPRILLFSAENDRLIISDNPNYYFAHLFEHQKRRFICIYRFFFRCMVRTLL</sequence>
<dbReference type="AlphaFoldDB" id="A0A9Q1IHT4"/>
<name>A0A9Q1IHT4_SYNKA</name>